<dbReference type="PANTHER" id="PTHR12670:SF1">
    <property type="entry name" value="NEUTRAL CERAMIDASE"/>
    <property type="match status" value="1"/>
</dbReference>
<dbReference type="Proteomes" id="UP000277300">
    <property type="component" value="Unassembled WGS sequence"/>
</dbReference>
<dbReference type="InterPro" id="IPR038445">
    <property type="entry name" value="NCDase_C_sf"/>
</dbReference>
<feature type="binding site" evidence="5">
    <location>
        <position position="1116"/>
    </location>
    <ligand>
        <name>Zn(2+)</name>
        <dbReference type="ChEBI" id="CHEBI:29105"/>
    </ligand>
</feature>
<feature type="domain" description="Neutral/alkaline non-lysosomal ceramidase N-terminal" evidence="6">
    <location>
        <begin position="915"/>
        <end position="1394"/>
    </location>
</feature>
<keyword evidence="5" id="KW-0479">Metal-binding</keyword>
<evidence type="ECO:0000259" key="6">
    <source>
        <dbReference type="Pfam" id="PF04734"/>
    </source>
</evidence>
<feature type="binding site" evidence="5">
    <location>
        <position position="1328"/>
    </location>
    <ligand>
        <name>Zn(2+)</name>
        <dbReference type="ChEBI" id="CHEBI:29105"/>
    </ligand>
</feature>
<dbReference type="GO" id="GO:0016020">
    <property type="term" value="C:membrane"/>
    <property type="evidence" value="ECO:0007669"/>
    <property type="project" value="GOC"/>
</dbReference>
<evidence type="ECO:0000259" key="7">
    <source>
        <dbReference type="Pfam" id="PF17048"/>
    </source>
</evidence>
<feature type="domain" description="Neutral/alkaline non-lysosomal ceramidase C-terminal" evidence="7">
    <location>
        <begin position="745"/>
        <end position="904"/>
    </location>
</feature>
<feature type="domain" description="Neutral/alkaline non-lysosomal ceramidase N-terminal" evidence="6">
    <location>
        <begin position="259"/>
        <end position="738"/>
    </location>
</feature>
<reference evidence="8 9" key="1">
    <citation type="submission" date="2018-07" db="EMBL/GenBank/DDBJ databases">
        <title>Genome sequencing of oomycete isolates from Chile give support for New Zealand origin for Phytophthora kernoviae and make available the first Nothophytophthora sp. genome.</title>
        <authorList>
            <person name="Studholme D.J."/>
            <person name="Sanfuentes E."/>
            <person name="Panda P."/>
            <person name="Hill R."/>
            <person name="Sambles C."/>
            <person name="Grant M."/>
            <person name="Williams N.M."/>
            <person name="Mcdougal R.L."/>
        </authorList>
    </citation>
    <scope>NUCLEOTIDE SEQUENCE [LARGE SCALE GENOMIC DNA]</scope>
    <source>
        <strain evidence="8">Chile6</strain>
    </source>
</reference>
<sequence length="1562" mass="169587">MRILEDLVQHRRSDWNYLKTMHEGSNYWLNVALLREQQMMNHLGDKQIIRRGAQFFYLGIGLGRLVGESLHPELLAMDCCQLLEELEFYFSSATVQGMKMMVATSSTLHEPLDDENSPQYSVDEAFRPAMHKWNQRPVYRRLMTPPIPFPLDYREVLLSLCDILALIYSKLIEDSVCSENLNLFQAIIRFDERIKKLFIDPVKKEFSAVASQVIAEEMRLVRKTVQHALTMMLVTSRIDTASPFDECVHQSHLGSPVAYNIGIGKSDITGPAAEVVMMGFANPNENSAGILNRQYARAFLVEDTDMNHKVMFVHCDIMSVMQLVHQEVLAELADKYDGIYTEQNVVLHASHSHASPGGTSGYFLYDVSILGYVSANFNKIVSGIMKAIDAAHSSAATGTIRWNKGEVEKGGKNRSPDAYLANPATERAQYNSDIDTTMRALHFYSSSGKLRGVLAFYPVHPTSLSADNLLISGDNKGYAEFLLEDELDDVVVGIGIANAGDVSPNLIDNGDGTFSGEGNTTIESAEIMGKRQYTTLLSLVNAESELIEGSVVANTSYVNFSNVVLDGVVATTGDPYADRTCPAVIGQNFAAGTEDGRVLSMFTEGNLKANVLFQALGAVVKETPQWVQTCQNVNKVPLLAVGIMEPVPWTPTILPVQVVKIGQFGIAVTSFEVTTMAGRRIRNTVKTALASAGVTEVQLAAISNAYAQYMTTKEEYLTQNYEGASTLFGPNQLAAVQQELARVAASVANPSIPLDVGPTPLQIDRSSLITLQTGVIFDSAPLLRSFSYVRTQPSSSYTIGAVASAVFAGAHPKNALTLVSSFCDVEKLGSDGSYTTVMTDAHWDLRYHWERYLVAESKNTCEWNIRSGGRTSVAGTYRFVHRGYSKSLLGALTAYEGTSNTFKVTSVLGQHAAAYNIGIGKNDITGPAAEVVMMGFANTDESTAGILSRLYARAFLIEDTDTGKRVMFVHCDLHSVMQLVHQEVLAELASKYNGVYTAQNVILHATHTHAGPGGTAGYFLYDFSSFGYVGENFDKIVSGIVAAIDTAHNSIASGTIRWNKGEVEKGGKNRSPDAYLANPATERAQYNSDIDTTMRALHFYSSSGKLRGVLAFYPVHPTSLSADNLLISGDNKGYAEFLLEDELDDVVVGIGIANAGDVSPNLIDNGDGTFSGEGNTTIESAEIMGKRQYTTLLSLVNAESELIEGSVVANTSYVNFSNVVLDGVVATTGDPYADRTCPAVIGQNFAAGTEDGRVLSMFTEGNLKANVLFQALGAVVKETPQWVQTCQNVNKVPLLAVGIMEPVPWTPTILPVQVVKIGQFGIAVTSFEVTTMAGRRIRNTVKTALASAGVTEVQLAAISNAYAQYMTTKEEYLTQNYEGASTLFGPNQLAAVQQELARVAASVANPSIPLDVGPTPLQIDRSSLITLQTGVIFDSAPLLRSFSYVRTQPSSSYTIGAVASAVFAGAHPKNALTLVSSFCDVEKLGSDGSYTTVMTDAHWDLRYHWERYLVAESKNTCEWNIRSGGRTSVAGTYRFVHRGYSKSLLGALTAYEGTSNTFKVTA</sequence>
<evidence type="ECO:0000256" key="1">
    <source>
        <dbReference type="ARBA" id="ARBA00009835"/>
    </source>
</evidence>
<name>A0A3F2S2Z4_9STRA</name>
<protein>
    <recommendedName>
        <fullName evidence="2">ceramidase</fullName>
        <ecNumber evidence="2">3.5.1.23</ecNumber>
    </recommendedName>
</protein>
<dbReference type="GO" id="GO:0042759">
    <property type="term" value="P:long-chain fatty acid biosynthetic process"/>
    <property type="evidence" value="ECO:0007669"/>
    <property type="project" value="TreeGrafter"/>
</dbReference>
<dbReference type="InterPro" id="IPR031331">
    <property type="entry name" value="NEUT/ALK_ceramidase_C"/>
</dbReference>
<evidence type="ECO:0000256" key="2">
    <source>
        <dbReference type="ARBA" id="ARBA00011891"/>
    </source>
</evidence>
<dbReference type="GO" id="GO:0046512">
    <property type="term" value="P:sphingosine biosynthetic process"/>
    <property type="evidence" value="ECO:0007669"/>
    <property type="project" value="TreeGrafter"/>
</dbReference>
<evidence type="ECO:0000313" key="9">
    <source>
        <dbReference type="Proteomes" id="UP000277300"/>
    </source>
</evidence>
<dbReference type="Pfam" id="PF17048">
    <property type="entry name" value="Ceramidse_alk_C"/>
    <property type="match status" value="2"/>
</dbReference>
<comment type="similarity">
    <text evidence="1">Belongs to the neutral ceramidase family.</text>
</comment>
<evidence type="ECO:0000313" key="8">
    <source>
        <dbReference type="EMBL" id="RLN68537.1"/>
    </source>
</evidence>
<dbReference type="OrthoDB" id="14339at2759"/>
<feature type="binding site" evidence="5">
    <location>
        <position position="1365"/>
    </location>
    <ligand>
        <name>Zn(2+)</name>
        <dbReference type="ChEBI" id="CHEBI:29105"/>
    </ligand>
</feature>
<dbReference type="EC" id="3.5.1.23" evidence="2"/>
<dbReference type="Pfam" id="PF04734">
    <property type="entry name" value="Ceramidase_alk"/>
    <property type="match status" value="2"/>
</dbReference>
<dbReference type="GO" id="GO:0017040">
    <property type="term" value="F:N-acylsphingosine amidohydrolase activity"/>
    <property type="evidence" value="ECO:0007669"/>
    <property type="project" value="UniProtKB-EC"/>
</dbReference>
<dbReference type="GO" id="GO:0046872">
    <property type="term" value="F:metal ion binding"/>
    <property type="evidence" value="ECO:0007669"/>
    <property type="project" value="UniProtKB-KW"/>
</dbReference>
<dbReference type="InterPro" id="IPR031329">
    <property type="entry name" value="NEUT/ALK_ceramidase_N"/>
</dbReference>
<proteinExistence type="inferred from homology"/>
<feature type="binding site" evidence="5">
    <location>
        <position position="1007"/>
    </location>
    <ligand>
        <name>Zn(2+)</name>
        <dbReference type="ChEBI" id="CHEBI:29105"/>
    </ligand>
</feature>
<evidence type="ECO:0000256" key="3">
    <source>
        <dbReference type="ARBA" id="ARBA00022801"/>
    </source>
</evidence>
<gene>
    <name evidence="8" type="ORF">BBP00_00000990</name>
</gene>
<dbReference type="Gene3D" id="2.60.40.2300">
    <property type="entry name" value="Neutral/alkaline non-lysosomal ceramidase, C-terminal domain"/>
    <property type="match status" value="2"/>
</dbReference>
<feature type="active site" description="Nucleophile" evidence="4">
    <location>
        <position position="1159"/>
    </location>
</feature>
<dbReference type="PANTHER" id="PTHR12670">
    <property type="entry name" value="CERAMIDASE"/>
    <property type="match status" value="1"/>
</dbReference>
<keyword evidence="3" id="KW-0378">Hydrolase</keyword>
<accession>A0A3F2S2Z4</accession>
<keyword evidence="5" id="KW-0862">Zinc</keyword>
<feature type="domain" description="Neutral/alkaline non-lysosomal ceramidase C-terminal" evidence="7">
    <location>
        <begin position="1401"/>
        <end position="1560"/>
    </location>
</feature>
<evidence type="ECO:0000256" key="5">
    <source>
        <dbReference type="PIRSR" id="PIRSR606823-2"/>
    </source>
</evidence>
<dbReference type="EMBL" id="MBDO02000012">
    <property type="protein sequence ID" value="RLN68537.1"/>
    <property type="molecule type" value="Genomic_DNA"/>
</dbReference>
<dbReference type="GO" id="GO:0046514">
    <property type="term" value="P:ceramide catabolic process"/>
    <property type="evidence" value="ECO:0007669"/>
    <property type="project" value="InterPro"/>
</dbReference>
<dbReference type="InterPro" id="IPR006823">
    <property type="entry name" value="Ceramidase_alk"/>
</dbReference>
<comment type="cofactor">
    <cofactor evidence="5">
        <name>Zn(2+)</name>
        <dbReference type="ChEBI" id="CHEBI:29105"/>
    </cofactor>
    <text evidence="5">Binds 1 zinc ion per subunit.</text>
</comment>
<dbReference type="GO" id="GO:0005576">
    <property type="term" value="C:extracellular region"/>
    <property type="evidence" value="ECO:0007669"/>
    <property type="project" value="TreeGrafter"/>
</dbReference>
<evidence type="ECO:0000256" key="4">
    <source>
        <dbReference type="PIRSR" id="PIRSR606823-1"/>
    </source>
</evidence>
<comment type="caution">
    <text evidence="8">The sequence shown here is derived from an EMBL/GenBank/DDBJ whole genome shotgun (WGS) entry which is preliminary data.</text>
</comment>
<organism evidence="8 9">
    <name type="scientific">Phytophthora kernoviae</name>
    <dbReference type="NCBI Taxonomy" id="325452"/>
    <lineage>
        <taxon>Eukaryota</taxon>
        <taxon>Sar</taxon>
        <taxon>Stramenopiles</taxon>
        <taxon>Oomycota</taxon>
        <taxon>Peronosporomycetes</taxon>
        <taxon>Peronosporales</taxon>
        <taxon>Peronosporaceae</taxon>
        <taxon>Phytophthora</taxon>
    </lineage>
</organism>